<feature type="compositionally biased region" description="Polar residues" evidence="1">
    <location>
        <begin position="147"/>
        <end position="159"/>
    </location>
</feature>
<dbReference type="Proteomes" id="UP000826271">
    <property type="component" value="Unassembled WGS sequence"/>
</dbReference>
<evidence type="ECO:0000313" key="2">
    <source>
        <dbReference type="EMBL" id="KAG8380424.1"/>
    </source>
</evidence>
<dbReference type="EMBL" id="WHWC01000006">
    <property type="protein sequence ID" value="KAG8380424.1"/>
    <property type="molecule type" value="Genomic_DNA"/>
</dbReference>
<dbReference type="GO" id="GO:0008017">
    <property type="term" value="F:microtubule binding"/>
    <property type="evidence" value="ECO:0007669"/>
    <property type="project" value="InterPro"/>
</dbReference>
<feature type="compositionally biased region" description="Polar residues" evidence="1">
    <location>
        <begin position="223"/>
        <end position="234"/>
    </location>
</feature>
<dbReference type="PANTHER" id="PTHR33737">
    <property type="entry name" value="OS05G0121800 PROTEIN"/>
    <property type="match status" value="1"/>
</dbReference>
<accession>A0AAV6XD76</accession>
<sequence>MEGGEFVDQEKKTSFSFSVADDKIKLIDILSEDDDFPLVPSPFDSLEECFAASADMPYNFLEFPPNPILFVYNTCREDGGFRVSVYGNCQEVEPPRRPSFLRRSLAWDSAFINSAGVLDHDELSFINKGFRTTDGTQDVRNRRSESESMPNGYGSSSDWFQIEEPFGNSTSLESGLKLDGLHNVQALKSVDKSFRNKKKSEQTPNAKSINLGTISSPKPPKATKNTSSRSNNENLPGKSNVKMENRSSTRTSSGEKFPSKITQLELIVFTMERLIKVAVFAGSKFSSVASSVSVPLLEKSIDASYFSKRKAEPRKSKLYESASNEQRCHGSKIGLEKKELRRVPFLHNDANEASYAESNLQSPLILSQENQLISSSKQYRSQAVGTRSVGSLSMKNFRPSGLRPPSPNIRFFDENTPPPSYHEAMTRRNVSGKILSEGTSLPDSSISSRTHPSPCKKLKTPCSETSTNIKRSRTNHMIRDAKRPRGKLGTTPVSEEEKRKDTLMNKRCKDSPRPNFDSGIHSKADSKNLSCPVEQLGNLNKYFEAIDLNQECQKNGVDNRRKPVYTLFKQENKLVDSPSTRTPLADKTSHCNLSGKFTLSIRPKKALMKSSSTPKETS</sequence>
<keyword evidence="3" id="KW-1185">Reference proteome</keyword>
<feature type="region of interest" description="Disordered" evidence="1">
    <location>
        <begin position="133"/>
        <end position="160"/>
    </location>
</feature>
<evidence type="ECO:0000256" key="1">
    <source>
        <dbReference type="SAM" id="MobiDB-lite"/>
    </source>
</evidence>
<name>A0AAV6XD76_9LAMI</name>
<evidence type="ECO:0000313" key="3">
    <source>
        <dbReference type="Proteomes" id="UP000826271"/>
    </source>
</evidence>
<reference evidence="2" key="1">
    <citation type="submission" date="2019-10" db="EMBL/GenBank/DDBJ databases">
        <authorList>
            <person name="Zhang R."/>
            <person name="Pan Y."/>
            <person name="Wang J."/>
            <person name="Ma R."/>
            <person name="Yu S."/>
        </authorList>
    </citation>
    <scope>NUCLEOTIDE SEQUENCE</scope>
    <source>
        <strain evidence="2">LA-IB0</strain>
        <tissue evidence="2">Leaf</tissue>
    </source>
</reference>
<feature type="region of interest" description="Disordered" evidence="1">
    <location>
        <begin position="438"/>
        <end position="469"/>
    </location>
</feature>
<dbReference type="PANTHER" id="PTHR33737:SF2">
    <property type="entry name" value="OS12G0102700 PROTEIN"/>
    <property type="match status" value="1"/>
</dbReference>
<dbReference type="InterPro" id="IPR045882">
    <property type="entry name" value="GPT1/2"/>
</dbReference>
<feature type="compositionally biased region" description="Basic and acidic residues" evidence="1">
    <location>
        <begin position="495"/>
        <end position="512"/>
    </location>
</feature>
<feature type="compositionally biased region" description="Polar residues" evidence="1">
    <location>
        <begin position="202"/>
        <end position="216"/>
    </location>
</feature>
<organism evidence="2 3">
    <name type="scientific">Buddleja alternifolia</name>
    <dbReference type="NCBI Taxonomy" id="168488"/>
    <lineage>
        <taxon>Eukaryota</taxon>
        <taxon>Viridiplantae</taxon>
        <taxon>Streptophyta</taxon>
        <taxon>Embryophyta</taxon>
        <taxon>Tracheophyta</taxon>
        <taxon>Spermatophyta</taxon>
        <taxon>Magnoliopsida</taxon>
        <taxon>eudicotyledons</taxon>
        <taxon>Gunneridae</taxon>
        <taxon>Pentapetalae</taxon>
        <taxon>asterids</taxon>
        <taxon>lamiids</taxon>
        <taxon>Lamiales</taxon>
        <taxon>Scrophulariaceae</taxon>
        <taxon>Buddlejeae</taxon>
        <taxon>Buddleja</taxon>
    </lineage>
</organism>
<gene>
    <name evidence="2" type="ORF">BUALT_Bualt06G0013900</name>
</gene>
<dbReference type="AlphaFoldDB" id="A0AAV6XD76"/>
<comment type="caution">
    <text evidence="2">The sequence shown here is derived from an EMBL/GenBank/DDBJ whole genome shotgun (WGS) entry which is preliminary data.</text>
</comment>
<feature type="compositionally biased region" description="Basic and acidic residues" evidence="1">
    <location>
        <begin position="137"/>
        <end position="146"/>
    </location>
</feature>
<proteinExistence type="predicted"/>
<protein>
    <submittedName>
        <fullName evidence="2">Uncharacterized protein</fullName>
    </submittedName>
</protein>
<feature type="compositionally biased region" description="Polar residues" evidence="1">
    <location>
        <begin position="438"/>
        <end position="451"/>
    </location>
</feature>
<feature type="region of interest" description="Disordered" evidence="1">
    <location>
        <begin position="483"/>
        <end position="521"/>
    </location>
</feature>
<feature type="region of interest" description="Disordered" evidence="1">
    <location>
        <begin position="192"/>
        <end position="256"/>
    </location>
</feature>